<organism evidence="5">
    <name type="scientific">Thrips palmi</name>
    <name type="common">Melon thrips</name>
    <dbReference type="NCBI Taxonomy" id="161013"/>
    <lineage>
        <taxon>Eukaryota</taxon>
        <taxon>Metazoa</taxon>
        <taxon>Ecdysozoa</taxon>
        <taxon>Arthropoda</taxon>
        <taxon>Hexapoda</taxon>
        <taxon>Insecta</taxon>
        <taxon>Pterygota</taxon>
        <taxon>Neoptera</taxon>
        <taxon>Paraneoptera</taxon>
        <taxon>Thysanoptera</taxon>
        <taxon>Terebrantia</taxon>
        <taxon>Thripoidea</taxon>
        <taxon>Thripidae</taxon>
        <taxon>Thrips</taxon>
    </lineage>
</organism>
<evidence type="ECO:0000313" key="5">
    <source>
        <dbReference type="RefSeq" id="XP_034237692.1"/>
    </source>
</evidence>
<dbReference type="Proteomes" id="UP000515158">
    <property type="component" value="Unplaced"/>
</dbReference>
<reference evidence="5" key="1">
    <citation type="submission" date="2025-08" db="UniProtKB">
        <authorList>
            <consortium name="RefSeq"/>
        </authorList>
    </citation>
    <scope>IDENTIFICATION</scope>
    <source>
        <tissue evidence="5">Total insect</tissue>
    </source>
</reference>
<dbReference type="InterPro" id="IPR000488">
    <property type="entry name" value="Death_dom"/>
</dbReference>
<evidence type="ECO:0000259" key="3">
    <source>
        <dbReference type="PROSITE" id="PS50011"/>
    </source>
</evidence>
<dbReference type="GO" id="GO:0007165">
    <property type="term" value="P:signal transduction"/>
    <property type="evidence" value="ECO:0007669"/>
    <property type="project" value="InterPro"/>
</dbReference>
<proteinExistence type="predicted"/>
<gene>
    <name evidence="5" type="primary">LOC117643118</name>
</gene>
<dbReference type="Gene3D" id="3.30.200.20">
    <property type="entry name" value="Phosphorylase Kinase, domain 1"/>
    <property type="match status" value="1"/>
</dbReference>
<dbReference type="GO" id="GO:0005886">
    <property type="term" value="C:plasma membrane"/>
    <property type="evidence" value="ECO:0007669"/>
    <property type="project" value="TreeGrafter"/>
</dbReference>
<name>A0A6P8YUC1_THRPL</name>
<dbReference type="SUPFAM" id="SSF56112">
    <property type="entry name" value="Protein kinase-like (PK-like)"/>
    <property type="match status" value="1"/>
</dbReference>
<dbReference type="Gene3D" id="1.10.533.10">
    <property type="entry name" value="Death Domain, Fas"/>
    <property type="match status" value="2"/>
</dbReference>
<accession>A0A6P8YUC1</accession>
<dbReference type="PANTHER" id="PTHR27001:SF931">
    <property type="entry name" value="OS11G0664100 PROTEIN"/>
    <property type="match status" value="1"/>
</dbReference>
<dbReference type="PANTHER" id="PTHR27001">
    <property type="entry name" value="OS01G0253100 PROTEIN"/>
    <property type="match status" value="1"/>
</dbReference>
<dbReference type="GeneID" id="117643118"/>
<evidence type="ECO:0000313" key="4">
    <source>
        <dbReference type="Proteomes" id="UP000515158"/>
    </source>
</evidence>
<keyword evidence="4" id="KW-1185">Reference proteome</keyword>
<dbReference type="KEGG" id="tpal:117643118"/>
<dbReference type="SUPFAM" id="SSF47986">
    <property type="entry name" value="DEATH domain"/>
    <property type="match status" value="2"/>
</dbReference>
<keyword evidence="1" id="KW-0547">Nucleotide-binding</keyword>
<dbReference type="GO" id="GO:0005524">
    <property type="term" value="F:ATP binding"/>
    <property type="evidence" value="ECO:0007669"/>
    <property type="project" value="UniProtKB-KW"/>
</dbReference>
<dbReference type="OrthoDB" id="4062651at2759"/>
<dbReference type="InterPro" id="IPR011009">
    <property type="entry name" value="Kinase-like_dom_sf"/>
</dbReference>
<protein>
    <submittedName>
        <fullName evidence="5">Serine/threonine-protein kinase pelle-like</fullName>
    </submittedName>
</protein>
<evidence type="ECO:0000256" key="1">
    <source>
        <dbReference type="ARBA" id="ARBA00022741"/>
    </source>
</evidence>
<dbReference type="GO" id="GO:0004672">
    <property type="term" value="F:protein kinase activity"/>
    <property type="evidence" value="ECO:0007669"/>
    <property type="project" value="InterPro"/>
</dbReference>
<dbReference type="Pfam" id="PF00531">
    <property type="entry name" value="Death"/>
    <property type="match status" value="1"/>
</dbReference>
<dbReference type="RefSeq" id="XP_034237692.1">
    <property type="nucleotide sequence ID" value="XM_034381801.1"/>
</dbReference>
<dbReference type="InterPro" id="IPR000719">
    <property type="entry name" value="Prot_kinase_dom"/>
</dbReference>
<feature type="domain" description="Protein kinase" evidence="3">
    <location>
        <begin position="286"/>
        <end position="544"/>
    </location>
</feature>
<sequence length="544" mass="61720">MNPPASLVYLKELPPEVREKVCRVLAEDRAWEALVGKLIDLRINITSTEELESTTSPADKLFNILTHHNFKDGSLKIATFYKICATLKLRKLMHCLAPHVKEDVIKMVEGAMKRSSSNITPGNNVGLTQNHTEVYLHQLPADKRTKLCAVLNHNDEWRHLMAKFEKAGFTHNHIKLCEMNSPNNPSSEVFQLLADRNFKISLLYAALASMNLHEAMNILQCYVAENLMNAQPYSHRHDVKNNVSVTNKQCGNKNSIIEKMENKEKLDGFISRGMAYTELSKMTNGWSDENRLGPNGKGSFYLGIRDDGKEVAVKRLLLEDEKQRWKVLQELHQLEDFGKKLEGHKNVLKMLMLIEGDSDNNPCIIYPFKKKKSLYDHLQNKGFSIPHEGSTSCWEQKRIIALGVTKALIYLQGCFGKQTVVVKSSDIILDDTMGPLVADVCLPSMMERNHSKYLAMYLPPQQEGSEIKTFCLGTIILELVTGKTADRYDKHPEQLKEFKEISMESDVSQKISKKEKGKWKALILSCLQGSTELTAVQEILEEMA</sequence>
<dbReference type="InterPro" id="IPR011029">
    <property type="entry name" value="DEATH-like_dom_sf"/>
</dbReference>
<evidence type="ECO:0000256" key="2">
    <source>
        <dbReference type="ARBA" id="ARBA00022840"/>
    </source>
</evidence>
<dbReference type="PROSITE" id="PS50011">
    <property type="entry name" value="PROTEIN_KINASE_DOM"/>
    <property type="match status" value="1"/>
</dbReference>
<keyword evidence="2" id="KW-0067">ATP-binding</keyword>
<dbReference type="AlphaFoldDB" id="A0A6P8YUC1"/>
<dbReference type="InParanoid" id="A0A6P8YUC1"/>
<dbReference type="Gene3D" id="1.10.510.10">
    <property type="entry name" value="Transferase(Phosphotransferase) domain 1"/>
    <property type="match status" value="1"/>
</dbReference>